<sequence>MGAHGLAPLVAGPLPVGAVHEDILVSPCAPAGPCLPAAGGLRLRGGRATVAEARWQRPIVREAGAVRQGAGVGRLAAMVGAVVPRRSSPSDGCRLVDRALRGPPGSLRPLGDSLEVFPWCPTGRCRWRSVALRHSAALLVGGVLGRGAVARRRARGLRCTFCARLPGVRKPSGLRWWATWTGRTSCAFPGVLSPGALSRRIWSPPSVGRDTARQRARQRLRQWRPVMPRSGSASSSSGSRNDGRGMDVRCWVSSPQRRNARSPGSSPAAAAWGTRHPRPRGLPAPRGPVCARRRLCWAHASGTSGRCCGR</sequence>
<dbReference type="RefSeq" id="XP_025019111.1">
    <property type="nucleotide sequence ID" value="XM_025163343.1"/>
</dbReference>
<keyword evidence="2" id="KW-1185">Reference proteome</keyword>
<dbReference type="GeneID" id="112540069"/>
<accession>A0A9F5IU60</accession>
<proteinExistence type="predicted"/>
<organism evidence="2 3">
    <name type="scientific">Python bivittatus</name>
    <name type="common">Burmese python</name>
    <name type="synonym">Python molurus bivittatus</name>
    <dbReference type="NCBI Taxonomy" id="176946"/>
    <lineage>
        <taxon>Eukaryota</taxon>
        <taxon>Metazoa</taxon>
        <taxon>Chordata</taxon>
        <taxon>Craniata</taxon>
        <taxon>Vertebrata</taxon>
        <taxon>Euteleostomi</taxon>
        <taxon>Lepidosauria</taxon>
        <taxon>Squamata</taxon>
        <taxon>Bifurcata</taxon>
        <taxon>Unidentata</taxon>
        <taxon>Episquamata</taxon>
        <taxon>Toxicofera</taxon>
        <taxon>Serpentes</taxon>
        <taxon>Henophidia</taxon>
        <taxon>Pythonidae</taxon>
        <taxon>Python</taxon>
    </lineage>
</organism>
<dbReference type="KEGG" id="pbi:112540069"/>
<evidence type="ECO:0000313" key="3">
    <source>
        <dbReference type="RefSeq" id="XP_025019111.1"/>
    </source>
</evidence>
<feature type="region of interest" description="Disordered" evidence="1">
    <location>
        <begin position="202"/>
        <end position="285"/>
    </location>
</feature>
<protein>
    <submittedName>
        <fullName evidence="3">Uncharacterized protein LOC112540069 isoform X1</fullName>
    </submittedName>
</protein>
<evidence type="ECO:0000256" key="1">
    <source>
        <dbReference type="SAM" id="MobiDB-lite"/>
    </source>
</evidence>
<reference evidence="3" key="1">
    <citation type="submission" date="2025-08" db="UniProtKB">
        <authorList>
            <consortium name="RefSeq"/>
        </authorList>
    </citation>
    <scope>IDENTIFICATION</scope>
    <source>
        <tissue evidence="3">Liver</tissue>
    </source>
</reference>
<feature type="compositionally biased region" description="Low complexity" evidence="1">
    <location>
        <begin position="261"/>
        <end position="271"/>
    </location>
</feature>
<evidence type="ECO:0000313" key="2">
    <source>
        <dbReference type="Proteomes" id="UP000695026"/>
    </source>
</evidence>
<dbReference type="AlphaFoldDB" id="A0A9F5IU60"/>
<dbReference type="Proteomes" id="UP000695026">
    <property type="component" value="Unplaced"/>
</dbReference>
<feature type="compositionally biased region" description="Low complexity" evidence="1">
    <location>
        <begin position="229"/>
        <end position="240"/>
    </location>
</feature>
<gene>
    <name evidence="3" type="primary">LOC112540069</name>
</gene>
<name>A0A9F5IU60_PYTBI</name>